<dbReference type="PANTHER" id="PTHR35011">
    <property type="entry name" value="2,3-DIKETO-L-GULONATE TRAP TRANSPORTER SMALL PERMEASE PROTEIN YIAM"/>
    <property type="match status" value="1"/>
</dbReference>
<dbReference type="InterPro" id="IPR007387">
    <property type="entry name" value="TRAP_DctQ"/>
</dbReference>
<evidence type="ECO:0000313" key="11">
    <source>
        <dbReference type="EMBL" id="PSC05836.1"/>
    </source>
</evidence>
<evidence type="ECO:0000256" key="4">
    <source>
        <dbReference type="ARBA" id="ARBA00022519"/>
    </source>
</evidence>
<evidence type="ECO:0000313" key="12">
    <source>
        <dbReference type="Proteomes" id="UP000239772"/>
    </source>
</evidence>
<dbReference type="GO" id="GO:0022857">
    <property type="term" value="F:transmembrane transporter activity"/>
    <property type="evidence" value="ECO:0007669"/>
    <property type="project" value="UniProtKB-UniRule"/>
</dbReference>
<reference evidence="12" key="1">
    <citation type="submission" date="2018-03" db="EMBL/GenBank/DDBJ databases">
        <authorList>
            <person name="Sun L."/>
            <person name="Liu H."/>
            <person name="Chen W."/>
            <person name="Huang K."/>
            <person name="Liu W."/>
            <person name="Gao X."/>
        </authorList>
    </citation>
    <scope>NUCLEOTIDE SEQUENCE [LARGE SCALE GENOMIC DNA]</scope>
    <source>
        <strain evidence="12">SH9</strain>
    </source>
</reference>
<comment type="caution">
    <text evidence="11">The sequence shown here is derived from an EMBL/GenBank/DDBJ whole genome shotgun (WGS) entry which is preliminary data.</text>
</comment>
<keyword evidence="3" id="KW-1003">Cell membrane</keyword>
<comment type="function">
    <text evidence="9">Part of the tripartite ATP-independent periplasmic (TRAP) transport system.</text>
</comment>
<protein>
    <recommendedName>
        <fullName evidence="9">TRAP transporter small permease protein</fullName>
    </recommendedName>
</protein>
<dbReference type="PANTHER" id="PTHR35011:SF4">
    <property type="entry name" value="SLL1102 PROTEIN"/>
    <property type="match status" value="1"/>
</dbReference>
<keyword evidence="7 9" id="KW-0472">Membrane</keyword>
<dbReference type="Pfam" id="PF04290">
    <property type="entry name" value="DctQ"/>
    <property type="match status" value="1"/>
</dbReference>
<evidence type="ECO:0000256" key="7">
    <source>
        <dbReference type="ARBA" id="ARBA00023136"/>
    </source>
</evidence>
<evidence type="ECO:0000256" key="1">
    <source>
        <dbReference type="ARBA" id="ARBA00004429"/>
    </source>
</evidence>
<keyword evidence="5 9" id="KW-0812">Transmembrane</keyword>
<evidence type="ECO:0000259" key="10">
    <source>
        <dbReference type="Pfam" id="PF04290"/>
    </source>
</evidence>
<dbReference type="GO" id="GO:0005886">
    <property type="term" value="C:plasma membrane"/>
    <property type="evidence" value="ECO:0007669"/>
    <property type="project" value="UniProtKB-SubCell"/>
</dbReference>
<feature type="transmembrane region" description="Helical" evidence="9">
    <location>
        <begin position="32"/>
        <end position="50"/>
    </location>
</feature>
<keyword evidence="4 9" id="KW-0997">Cell inner membrane</keyword>
<comment type="similarity">
    <text evidence="8 9">Belongs to the TRAP transporter small permease family.</text>
</comment>
<keyword evidence="12" id="KW-1185">Reference proteome</keyword>
<comment type="caution">
    <text evidence="9">Lacks conserved residue(s) required for the propagation of feature annotation.</text>
</comment>
<dbReference type="EMBL" id="PVZS01000006">
    <property type="protein sequence ID" value="PSC05836.1"/>
    <property type="molecule type" value="Genomic_DNA"/>
</dbReference>
<dbReference type="InterPro" id="IPR055348">
    <property type="entry name" value="DctQ"/>
</dbReference>
<keyword evidence="2 9" id="KW-0813">Transport</keyword>
<dbReference type="OrthoDB" id="9794346at2"/>
<evidence type="ECO:0000256" key="3">
    <source>
        <dbReference type="ARBA" id="ARBA00022475"/>
    </source>
</evidence>
<evidence type="ECO:0000256" key="5">
    <source>
        <dbReference type="ARBA" id="ARBA00022692"/>
    </source>
</evidence>
<evidence type="ECO:0000256" key="9">
    <source>
        <dbReference type="RuleBase" id="RU369079"/>
    </source>
</evidence>
<feature type="transmembrane region" description="Helical" evidence="9">
    <location>
        <begin position="117"/>
        <end position="137"/>
    </location>
</feature>
<feature type="domain" description="Tripartite ATP-independent periplasmic transporters DctQ component" evidence="10">
    <location>
        <begin position="9"/>
        <end position="140"/>
    </location>
</feature>
<organism evidence="11 12">
    <name type="scientific">Alsobacter soli</name>
    <dbReference type="NCBI Taxonomy" id="2109933"/>
    <lineage>
        <taxon>Bacteria</taxon>
        <taxon>Pseudomonadati</taxon>
        <taxon>Pseudomonadota</taxon>
        <taxon>Alphaproteobacteria</taxon>
        <taxon>Hyphomicrobiales</taxon>
        <taxon>Alsobacteraceae</taxon>
        <taxon>Alsobacter</taxon>
    </lineage>
</organism>
<feature type="transmembrane region" description="Helical" evidence="9">
    <location>
        <begin position="71"/>
        <end position="97"/>
    </location>
</feature>
<accession>A0A2T1HVY7</accession>
<comment type="subcellular location">
    <subcellularLocation>
        <location evidence="1 9">Cell inner membrane</location>
        <topology evidence="1 9">Multi-pass membrane protein</topology>
    </subcellularLocation>
</comment>
<proteinExistence type="inferred from homology"/>
<name>A0A2T1HVY7_9HYPH</name>
<evidence type="ECO:0000256" key="2">
    <source>
        <dbReference type="ARBA" id="ARBA00022448"/>
    </source>
</evidence>
<sequence>MSWLILAAVIVSTVNAIIRKLFDVSSNAWLELQWVLFGVVFLLCSPWTLLSNEHIRIDIVNSMLPKRGRDWIDVFGHVFFLLPLTIVMLITSVPFALRSYGINEQSQNAGGLPQWPAKFLVPIAFFLLFFQGLSELIKRIAIMRGDLADTASGGGHHASAEAEAARLLAAAGLEPAPETKTH</sequence>
<comment type="subunit">
    <text evidence="9">The complex comprises the extracytoplasmic solute receptor protein and the two transmembrane proteins.</text>
</comment>
<evidence type="ECO:0000256" key="6">
    <source>
        <dbReference type="ARBA" id="ARBA00022989"/>
    </source>
</evidence>
<keyword evidence="6 9" id="KW-1133">Transmembrane helix</keyword>
<dbReference type="Proteomes" id="UP000239772">
    <property type="component" value="Unassembled WGS sequence"/>
</dbReference>
<dbReference type="AlphaFoldDB" id="A0A2T1HVY7"/>
<evidence type="ECO:0000256" key="8">
    <source>
        <dbReference type="ARBA" id="ARBA00038436"/>
    </source>
</evidence>
<gene>
    <name evidence="11" type="ORF">SLNSH_07155</name>
</gene>